<organism evidence="5 6">
    <name type="scientific">Kineobactrum sediminis</name>
    <dbReference type="NCBI Taxonomy" id="1905677"/>
    <lineage>
        <taxon>Bacteria</taxon>
        <taxon>Pseudomonadati</taxon>
        <taxon>Pseudomonadota</taxon>
        <taxon>Gammaproteobacteria</taxon>
        <taxon>Cellvibrionales</taxon>
        <taxon>Halieaceae</taxon>
        <taxon>Kineobactrum</taxon>
    </lineage>
</organism>
<dbReference type="AlphaFoldDB" id="A0A2N5Y5X7"/>
<dbReference type="Proteomes" id="UP000234845">
    <property type="component" value="Unassembled WGS sequence"/>
</dbReference>
<dbReference type="SMART" id="SM00421">
    <property type="entry name" value="HTH_LUXR"/>
    <property type="match status" value="1"/>
</dbReference>
<feature type="domain" description="HTH luxR-type" evidence="4">
    <location>
        <begin position="138"/>
        <end position="203"/>
    </location>
</feature>
<evidence type="ECO:0000256" key="3">
    <source>
        <dbReference type="ARBA" id="ARBA00023163"/>
    </source>
</evidence>
<dbReference type="OrthoDB" id="9794397at2"/>
<keyword evidence="3" id="KW-0804">Transcription</keyword>
<sequence>MEQLFLASGGKLRARWREAFPAARVFSLIGDIPDEAARLQQVVWLDITGLDVAQRLSRLREVVASGYRVVVMSATPAEAEAFEALNAGAVGYCHVEAAPEQLREVALVVAHGGLWMLPELVQRLMSVSLRVMSRLAPEHPELDALTARELMVAEQVALGASNREIAGTLDITERTVKAHLSVIFEKLHLRDRVQLALVMNNVPTATSVN</sequence>
<evidence type="ECO:0000259" key="4">
    <source>
        <dbReference type="PROSITE" id="PS50043"/>
    </source>
</evidence>
<comment type="caution">
    <text evidence="5">The sequence shown here is derived from an EMBL/GenBank/DDBJ whole genome shotgun (WGS) entry which is preliminary data.</text>
</comment>
<dbReference type="SUPFAM" id="SSF52172">
    <property type="entry name" value="CheY-like"/>
    <property type="match status" value="1"/>
</dbReference>
<proteinExistence type="predicted"/>
<keyword evidence="6" id="KW-1185">Reference proteome</keyword>
<dbReference type="Pfam" id="PF00196">
    <property type="entry name" value="GerE"/>
    <property type="match status" value="1"/>
</dbReference>
<dbReference type="InterPro" id="IPR000792">
    <property type="entry name" value="Tscrpt_reg_LuxR_C"/>
</dbReference>
<dbReference type="CDD" id="cd06170">
    <property type="entry name" value="LuxR_C_like"/>
    <property type="match status" value="1"/>
</dbReference>
<dbReference type="Gene3D" id="3.40.50.2300">
    <property type="match status" value="1"/>
</dbReference>
<dbReference type="PRINTS" id="PR00038">
    <property type="entry name" value="HTHLUXR"/>
</dbReference>
<evidence type="ECO:0000313" key="6">
    <source>
        <dbReference type="Proteomes" id="UP000234845"/>
    </source>
</evidence>
<dbReference type="RefSeq" id="WP_101519427.1">
    <property type="nucleotide sequence ID" value="NZ_PKLZ01000001.1"/>
</dbReference>
<dbReference type="InterPro" id="IPR011006">
    <property type="entry name" value="CheY-like_superfamily"/>
</dbReference>
<name>A0A2N5Y5X7_9GAMM</name>
<dbReference type="PANTHER" id="PTHR43214:SF24">
    <property type="entry name" value="TRANSCRIPTIONAL REGULATORY PROTEIN NARL-RELATED"/>
    <property type="match status" value="1"/>
</dbReference>
<dbReference type="InterPro" id="IPR016032">
    <property type="entry name" value="Sig_transdc_resp-reg_C-effctor"/>
</dbReference>
<gene>
    <name evidence="5" type="ORF">CWI75_00010</name>
</gene>
<dbReference type="PROSITE" id="PS50043">
    <property type="entry name" value="HTH_LUXR_2"/>
    <property type="match status" value="1"/>
</dbReference>
<dbReference type="SUPFAM" id="SSF46894">
    <property type="entry name" value="C-terminal effector domain of the bipartite response regulators"/>
    <property type="match status" value="1"/>
</dbReference>
<evidence type="ECO:0000256" key="1">
    <source>
        <dbReference type="ARBA" id="ARBA00023015"/>
    </source>
</evidence>
<dbReference type="PANTHER" id="PTHR43214">
    <property type="entry name" value="TWO-COMPONENT RESPONSE REGULATOR"/>
    <property type="match status" value="1"/>
</dbReference>
<dbReference type="GO" id="GO:0003677">
    <property type="term" value="F:DNA binding"/>
    <property type="evidence" value="ECO:0007669"/>
    <property type="project" value="UniProtKB-KW"/>
</dbReference>
<reference evidence="6" key="1">
    <citation type="submission" date="2017-11" db="EMBL/GenBank/DDBJ databases">
        <title>The draft genome sequence of Chromatocurvus sp. F02.</title>
        <authorList>
            <person name="Du Z.-J."/>
            <person name="Chang Y.-Q."/>
        </authorList>
    </citation>
    <scope>NUCLEOTIDE SEQUENCE [LARGE SCALE GENOMIC DNA]</scope>
    <source>
        <strain evidence="6">F02</strain>
    </source>
</reference>
<evidence type="ECO:0000256" key="2">
    <source>
        <dbReference type="ARBA" id="ARBA00023125"/>
    </source>
</evidence>
<keyword evidence="2 5" id="KW-0238">DNA-binding</keyword>
<keyword evidence="1" id="KW-0805">Transcription regulation</keyword>
<protein>
    <submittedName>
        <fullName evidence="5">DNA-binding response regulator</fullName>
    </submittedName>
</protein>
<dbReference type="EMBL" id="PKLZ01000001">
    <property type="protein sequence ID" value="PLW83790.1"/>
    <property type="molecule type" value="Genomic_DNA"/>
</dbReference>
<evidence type="ECO:0000313" key="5">
    <source>
        <dbReference type="EMBL" id="PLW83790.1"/>
    </source>
</evidence>
<dbReference type="GO" id="GO:0006355">
    <property type="term" value="P:regulation of DNA-templated transcription"/>
    <property type="evidence" value="ECO:0007669"/>
    <property type="project" value="InterPro"/>
</dbReference>
<accession>A0A2N5Y5X7</accession>
<dbReference type="InterPro" id="IPR039420">
    <property type="entry name" value="WalR-like"/>
</dbReference>